<sequence>MGIILKQKVTGPAAWRGSDLRNDQSWIFQLSKETIDTLDGALAAVKDKGLSFPHFSRDDFPIHSLSEELQRYAEEMENGKGFLLLSGLPIDRYSDDDINIIYYGIGLHMGTPVCQTLKGDLLGNVMNVGDITKKETRVYETNAYLPYHTDLSDVFGLICVRKAKSGGMTSLVSSGAVYNEILEHYPEYLGIFYRPMYYAHLGTDSSNKAPVFSYHDGKLSCRYLRQYIELGAELQERPLSRVEVEALDVFDGIIHDESIRLDMMLEPGDMLFANNYSVMHSRTSFEDFEEPEKRRKLVRLWVKMANARKLAPDFPGQNGFPPPE</sequence>
<comment type="cofactor">
    <cofactor evidence="1">
        <name>Fe(2+)</name>
        <dbReference type="ChEBI" id="CHEBI:29033"/>
    </cofactor>
</comment>
<proteinExistence type="predicted"/>
<dbReference type="GO" id="GO:0016706">
    <property type="term" value="F:2-oxoglutarate-dependent dioxygenase activity"/>
    <property type="evidence" value="ECO:0007669"/>
    <property type="project" value="UniProtKB-ARBA"/>
</dbReference>
<evidence type="ECO:0000313" key="6">
    <source>
        <dbReference type="Proteomes" id="UP000245539"/>
    </source>
</evidence>
<reference evidence="5 6" key="1">
    <citation type="submission" date="2018-05" db="EMBL/GenBank/DDBJ databases">
        <title>Leucothrix arctica sp. nov., isolated from Arctic seawater.</title>
        <authorList>
            <person name="Choi A."/>
            <person name="Baek K."/>
        </authorList>
    </citation>
    <scope>NUCLEOTIDE SEQUENCE [LARGE SCALE GENOMIC DNA]</scope>
    <source>
        <strain evidence="5 6">JCM 18388</strain>
    </source>
</reference>
<dbReference type="OrthoDB" id="753054at2"/>
<accession>A0A317CDS2</accession>
<comment type="caution">
    <text evidence="5">The sequence shown here is derived from an EMBL/GenBank/DDBJ whole genome shotgun (WGS) entry which is preliminary data.</text>
</comment>
<evidence type="ECO:0000256" key="2">
    <source>
        <dbReference type="ARBA" id="ARBA00023002"/>
    </source>
</evidence>
<keyword evidence="3" id="KW-0045">Antibiotic biosynthesis</keyword>
<dbReference type="PANTHER" id="PTHR10696:SF56">
    <property type="entry name" value="TAUD_TFDA-LIKE DOMAIN-CONTAINING PROTEIN"/>
    <property type="match status" value="1"/>
</dbReference>
<keyword evidence="6" id="KW-1185">Reference proteome</keyword>
<feature type="domain" description="TauD/TfdA-like" evidence="4">
    <location>
        <begin position="54"/>
        <end position="301"/>
    </location>
</feature>
<protein>
    <recommendedName>
        <fullName evidence="4">TauD/TfdA-like domain-containing protein</fullName>
    </recommendedName>
</protein>
<evidence type="ECO:0000256" key="3">
    <source>
        <dbReference type="ARBA" id="ARBA00023194"/>
    </source>
</evidence>
<keyword evidence="2" id="KW-0560">Oxidoreductase</keyword>
<organism evidence="5 6">
    <name type="scientific">Leucothrix pacifica</name>
    <dbReference type="NCBI Taxonomy" id="1247513"/>
    <lineage>
        <taxon>Bacteria</taxon>
        <taxon>Pseudomonadati</taxon>
        <taxon>Pseudomonadota</taxon>
        <taxon>Gammaproteobacteria</taxon>
        <taxon>Thiotrichales</taxon>
        <taxon>Thiotrichaceae</taxon>
        <taxon>Leucothrix</taxon>
    </lineage>
</organism>
<name>A0A317CDS2_9GAMM</name>
<evidence type="ECO:0000259" key="4">
    <source>
        <dbReference type="Pfam" id="PF02668"/>
    </source>
</evidence>
<dbReference type="InterPro" id="IPR003819">
    <property type="entry name" value="TauD/TfdA-like"/>
</dbReference>
<evidence type="ECO:0000256" key="1">
    <source>
        <dbReference type="ARBA" id="ARBA00001954"/>
    </source>
</evidence>
<dbReference type="EMBL" id="QGKM01000045">
    <property type="protein sequence ID" value="PWQ95483.1"/>
    <property type="molecule type" value="Genomic_DNA"/>
</dbReference>
<dbReference type="PANTHER" id="PTHR10696">
    <property type="entry name" value="GAMMA-BUTYROBETAINE HYDROXYLASE-RELATED"/>
    <property type="match status" value="1"/>
</dbReference>
<dbReference type="Pfam" id="PF02668">
    <property type="entry name" value="TauD"/>
    <property type="match status" value="1"/>
</dbReference>
<dbReference type="RefSeq" id="WP_109838438.1">
    <property type="nucleotide sequence ID" value="NZ_QGKM01000045.1"/>
</dbReference>
<dbReference type="Proteomes" id="UP000245539">
    <property type="component" value="Unassembled WGS sequence"/>
</dbReference>
<dbReference type="SUPFAM" id="SSF51197">
    <property type="entry name" value="Clavaminate synthase-like"/>
    <property type="match status" value="1"/>
</dbReference>
<gene>
    <name evidence="5" type="ORF">DKW60_14810</name>
</gene>
<dbReference type="AlphaFoldDB" id="A0A317CDS2"/>
<evidence type="ECO:0000313" key="5">
    <source>
        <dbReference type="EMBL" id="PWQ95483.1"/>
    </source>
</evidence>
<dbReference type="GO" id="GO:0017000">
    <property type="term" value="P:antibiotic biosynthetic process"/>
    <property type="evidence" value="ECO:0007669"/>
    <property type="project" value="UniProtKB-KW"/>
</dbReference>
<dbReference type="InterPro" id="IPR050411">
    <property type="entry name" value="AlphaKG_dependent_hydroxylases"/>
</dbReference>
<dbReference type="InterPro" id="IPR042098">
    <property type="entry name" value="TauD-like_sf"/>
</dbReference>
<dbReference type="Gene3D" id="3.60.130.10">
    <property type="entry name" value="Clavaminate synthase-like"/>
    <property type="match status" value="1"/>
</dbReference>